<proteinExistence type="predicted"/>
<keyword evidence="3" id="KW-1185">Reference proteome</keyword>
<evidence type="ECO:0000313" key="3">
    <source>
        <dbReference type="Proteomes" id="UP000018538"/>
    </source>
</evidence>
<gene>
    <name evidence="2" type="ORF">YYC_03005</name>
</gene>
<evidence type="ECO:0000313" key="2">
    <source>
        <dbReference type="EMBL" id="ETB59552.1"/>
    </source>
</evidence>
<accession>V7PL71</accession>
<dbReference type="EMBL" id="KI635766">
    <property type="protein sequence ID" value="ETB59552.1"/>
    <property type="molecule type" value="Genomic_DNA"/>
</dbReference>
<sequence length="1060" mass="125687">MGDIYNDSQNEDIINIKSQIGIKENYKSRNTRYDELFNKYYENKGKDNKMNIYYDNKQNEILKRKKYILEDDQDPQLTYQHNEFDNSRKIKNFDKNIYDVINKYRNTVGSGQSRNYSKQKKNINNQNYPYFDTNNNSSYHFLEESNKTKTYNSISNLDNIINKSFRNLSRTSQSPNYGPKNYERIESPNYGPIDNFSIRQTKNKIDSSNKTYCNDTIINSLSKRGTKIIDNLKYDKNGKSQYKDEIGKSDMHSHFLLYNNFDEDNLKNDSDFFQKLQNDSLCMDDYKMMLKKGYLTKINNNIKHTKLKRNDEIYTSSELDQSDMDRKIKNEKSFYQLPNNITNELQKKNMPYSHFYDKENEKKTKIKNNCLYKNKLKSSISRKDSLNENSDHIKRSYITKGFDNFDNFDHFDNSSHHSNNEYDDDNYKISKYEQNRFNMNRDKVYADKGYTDKVYTDLNYSDGITKYKSNASSLYNDKNTILNISELENYDKNKTLINSYSGNPYFVDNKFEYTHQNDERKFKERKNSGKKNMIDVGNSNNIDAESINSNNIKSTQLHISRISHGSNDFSTLYDYGNNSKCRHSNMIREKSIGGNKKSQCLNPDKMKNLFLENNKMPSNLHKSIHNSQCTNFSNYILNDSKDYHYSDDKYVYNRSSNGVSNNMSSNGVSNNMSSNGWGRINTLVPTRQLSTKNKIRRKSKSRNNSKILRKYTLIKNNEMENSKHYNSVINDEKRISMSSNNILSKKNKDMLKKQGKYSLNSIENNYNYNDDPEYIENINENKDYNELFNGVNIFSKDKKKKNIKKNLNCNLSTKLKKDILLDTLLKHGDEDHDEMSYSEKEFHKKNINKRNAKLKKKYNIQNDRDIYNDYMVKQNTNSPYTHQFSTFSNLKNRLFTRSMHIDDLNGDKYDANYDVGYDDKYDANYDVGYGEQCDDSNFETNCYFDYTQRCNSKNTNNCNESLYDKNNKDDNKKSTLSSLYYQDIFVLFLIYILKFIYYFIYYIFHFFNQFTIYIFNKINKISLKCLIISVIVSLPLLLFVFSSLLLSYRSLNIDYYDRDI</sequence>
<protein>
    <recommendedName>
        <fullName evidence="4">CCAAT-box DNA binding protein subunit B</fullName>
    </recommendedName>
</protein>
<dbReference type="Proteomes" id="UP000018538">
    <property type="component" value="Unassembled WGS sequence"/>
</dbReference>
<keyword evidence="1" id="KW-0472">Membrane</keyword>
<organism evidence="2 3">
    <name type="scientific">Plasmodium yoelii 17X</name>
    <dbReference type="NCBI Taxonomy" id="1323249"/>
    <lineage>
        <taxon>Eukaryota</taxon>
        <taxon>Sar</taxon>
        <taxon>Alveolata</taxon>
        <taxon>Apicomplexa</taxon>
        <taxon>Aconoidasida</taxon>
        <taxon>Haemosporida</taxon>
        <taxon>Plasmodiidae</taxon>
        <taxon>Plasmodium</taxon>
        <taxon>Plasmodium (Vinckeia)</taxon>
    </lineage>
</organism>
<evidence type="ECO:0000256" key="1">
    <source>
        <dbReference type="SAM" id="Phobius"/>
    </source>
</evidence>
<name>V7PL71_PLAYE</name>
<reference evidence="2 3" key="1">
    <citation type="submission" date="2013-11" db="EMBL/GenBank/DDBJ databases">
        <title>The Genome Sequence of Plasmodium yoelii 17X.</title>
        <authorList>
            <consortium name="The Broad Institute Genomics Platform"/>
            <consortium name="The Broad Institute Genome Sequencing Center for Infectious Disease"/>
            <person name="Neafsey D."/>
            <person name="Adams J."/>
            <person name="Walker B."/>
            <person name="Young S.K."/>
            <person name="Zeng Q."/>
            <person name="Gargeya S."/>
            <person name="Fitzgerald M."/>
            <person name="Haas B."/>
            <person name="Abouelleil A."/>
            <person name="Alvarado L."/>
            <person name="Chapman S.B."/>
            <person name="Gainer-Dewar J."/>
            <person name="Goldberg J."/>
            <person name="Griggs A."/>
            <person name="Gujja S."/>
            <person name="Hansen M."/>
            <person name="Howarth C."/>
            <person name="Imamovic A."/>
            <person name="Ireland A."/>
            <person name="Larimer J."/>
            <person name="McCowan C."/>
            <person name="Murphy C."/>
            <person name="Pearson M."/>
            <person name="Poon T.W."/>
            <person name="Priest M."/>
            <person name="Roberts A."/>
            <person name="Saif S."/>
            <person name="Shea T."/>
            <person name="Sykes S."/>
            <person name="Wortman J."/>
            <person name="Nusbaum C."/>
            <person name="Birren B."/>
        </authorList>
    </citation>
    <scope>NUCLEOTIDE SEQUENCE [LARGE SCALE GENOMIC DNA]</scope>
    <source>
        <strain evidence="2 3">17X</strain>
    </source>
</reference>
<dbReference type="OrthoDB" id="372172at2759"/>
<feature type="transmembrane region" description="Helical" evidence="1">
    <location>
        <begin position="984"/>
        <end position="1004"/>
    </location>
</feature>
<feature type="transmembrane region" description="Helical" evidence="1">
    <location>
        <begin position="1025"/>
        <end position="1048"/>
    </location>
</feature>
<keyword evidence="1" id="KW-1133">Transmembrane helix</keyword>
<evidence type="ECO:0008006" key="4">
    <source>
        <dbReference type="Google" id="ProtNLM"/>
    </source>
</evidence>
<keyword evidence="1" id="KW-0812">Transmembrane</keyword>
<dbReference type="AlphaFoldDB" id="V7PL71"/>